<accession>A0A0L6USX0</accession>
<dbReference type="VEuPathDB" id="FungiDB:VP01_3872g1"/>
<evidence type="ECO:0000256" key="2">
    <source>
        <dbReference type="SAM" id="Phobius"/>
    </source>
</evidence>
<sequence>MLRDSEKNMRGNLRASTLRGGGRANISLHNYCTSILNGGSRVPRYSQLAVARANLKPNLSELFIQLIHISCLMSVLPYILLTPISFSLLFTLSQVGCLYHLGILRTNVAQPKGIMLLVQNSTLINILLESSSTPKPPSEKPKSRNQKKKIELSQYKRSKKKKRKQKKSPEMGKEYISVKVSYLLVWLVTPRDDIKLNKSIKCWILGILIRHIELQGKYCFVLASLVEIKTPVLALRGIGMATKSCYEPAIWENYLKQNDPFIKPMDLLQVKIIVNPLSFLIQDLIPASFKLYLKNIFLIVNFNSKLSDLSPPNYVSYFNGPWILSSGIRKSLLKREKKMDEKILKIKK</sequence>
<dbReference type="EMBL" id="LAVV01008915">
    <property type="protein sequence ID" value="KNZ51651.1"/>
    <property type="molecule type" value="Genomic_DNA"/>
</dbReference>
<reference evidence="3 4" key="1">
    <citation type="submission" date="2015-08" db="EMBL/GenBank/DDBJ databases">
        <title>Next Generation Sequencing and Analysis of the Genome of Puccinia sorghi L Schw, the Causal Agent of Maize Common Rust.</title>
        <authorList>
            <person name="Rochi L."/>
            <person name="Burguener G."/>
            <person name="Darino M."/>
            <person name="Turjanski A."/>
            <person name="Kreff E."/>
            <person name="Dieguez M.J."/>
            <person name="Sacco F."/>
        </authorList>
    </citation>
    <scope>NUCLEOTIDE SEQUENCE [LARGE SCALE GENOMIC DNA]</scope>
    <source>
        <strain evidence="3 4">RO10H11247</strain>
    </source>
</reference>
<evidence type="ECO:0000313" key="3">
    <source>
        <dbReference type="EMBL" id="KNZ51651.1"/>
    </source>
</evidence>
<feature type="transmembrane region" description="Helical" evidence="2">
    <location>
        <begin position="62"/>
        <end position="80"/>
    </location>
</feature>
<evidence type="ECO:0000256" key="1">
    <source>
        <dbReference type="SAM" id="MobiDB-lite"/>
    </source>
</evidence>
<dbReference type="Proteomes" id="UP000037035">
    <property type="component" value="Unassembled WGS sequence"/>
</dbReference>
<keyword evidence="4" id="KW-1185">Reference proteome</keyword>
<keyword evidence="2" id="KW-0472">Membrane</keyword>
<dbReference type="AlphaFoldDB" id="A0A0L6USX0"/>
<feature type="compositionally biased region" description="Basic residues" evidence="1">
    <location>
        <begin position="156"/>
        <end position="166"/>
    </location>
</feature>
<keyword evidence="2" id="KW-1133">Transmembrane helix</keyword>
<protein>
    <submittedName>
        <fullName evidence="3">Uncharacterized protein</fullName>
    </submittedName>
</protein>
<evidence type="ECO:0000313" key="4">
    <source>
        <dbReference type="Proteomes" id="UP000037035"/>
    </source>
</evidence>
<name>A0A0L6USX0_9BASI</name>
<feature type="region of interest" description="Disordered" evidence="1">
    <location>
        <begin position="131"/>
        <end position="170"/>
    </location>
</feature>
<comment type="caution">
    <text evidence="3">The sequence shown here is derived from an EMBL/GenBank/DDBJ whole genome shotgun (WGS) entry which is preliminary data.</text>
</comment>
<proteinExistence type="predicted"/>
<organism evidence="3 4">
    <name type="scientific">Puccinia sorghi</name>
    <dbReference type="NCBI Taxonomy" id="27349"/>
    <lineage>
        <taxon>Eukaryota</taxon>
        <taxon>Fungi</taxon>
        <taxon>Dikarya</taxon>
        <taxon>Basidiomycota</taxon>
        <taxon>Pucciniomycotina</taxon>
        <taxon>Pucciniomycetes</taxon>
        <taxon>Pucciniales</taxon>
        <taxon>Pucciniaceae</taxon>
        <taxon>Puccinia</taxon>
    </lineage>
</organism>
<gene>
    <name evidence="3" type="ORF">VP01_3872g1</name>
</gene>
<keyword evidence="2" id="KW-0812">Transmembrane</keyword>